<protein>
    <recommendedName>
        <fullName evidence="1">Tf2-1-like SH3-like domain-containing protein</fullName>
    </recommendedName>
</protein>
<dbReference type="PANTHER" id="PTHR46148">
    <property type="entry name" value="CHROMO DOMAIN-CONTAINING PROTEIN"/>
    <property type="match status" value="1"/>
</dbReference>
<sequence>MNEQANDSFAKVARRIKKYANKNRRDVEFQVGDKTLLKFTSKIRKKISSKTVHRGLVQKYDGPFEVIKRIGNVAHRLKLPDRLKVNRTFHVSYQKSFNESLVGEDRLQAKRATPMVRKQYDKEVAKIMGH</sequence>
<dbReference type="InterPro" id="IPR056924">
    <property type="entry name" value="SH3_Tf2-1"/>
</dbReference>
<evidence type="ECO:0000313" key="2">
    <source>
        <dbReference type="EMBL" id="CAI9756162.1"/>
    </source>
</evidence>
<gene>
    <name evidence="2" type="ORF">FPE_LOCUS3592</name>
</gene>
<keyword evidence="3" id="KW-1185">Reference proteome</keyword>
<dbReference type="Proteomes" id="UP000834106">
    <property type="component" value="Chromosome 2"/>
</dbReference>
<name>A0AAD2DIT1_9LAMI</name>
<organism evidence="2 3">
    <name type="scientific">Fraxinus pennsylvanica</name>
    <dbReference type="NCBI Taxonomy" id="56036"/>
    <lineage>
        <taxon>Eukaryota</taxon>
        <taxon>Viridiplantae</taxon>
        <taxon>Streptophyta</taxon>
        <taxon>Embryophyta</taxon>
        <taxon>Tracheophyta</taxon>
        <taxon>Spermatophyta</taxon>
        <taxon>Magnoliopsida</taxon>
        <taxon>eudicotyledons</taxon>
        <taxon>Gunneridae</taxon>
        <taxon>Pentapetalae</taxon>
        <taxon>asterids</taxon>
        <taxon>lamiids</taxon>
        <taxon>Lamiales</taxon>
        <taxon>Oleaceae</taxon>
        <taxon>Oleeae</taxon>
        <taxon>Fraxinus</taxon>
    </lineage>
</organism>
<dbReference type="PANTHER" id="PTHR46148:SF52">
    <property type="entry name" value="OS04G0603800 PROTEIN"/>
    <property type="match status" value="1"/>
</dbReference>
<accession>A0AAD2DIT1</accession>
<reference evidence="2" key="1">
    <citation type="submission" date="2023-05" db="EMBL/GenBank/DDBJ databases">
        <authorList>
            <person name="Huff M."/>
        </authorList>
    </citation>
    <scope>NUCLEOTIDE SEQUENCE</scope>
</reference>
<evidence type="ECO:0000259" key="1">
    <source>
        <dbReference type="Pfam" id="PF24626"/>
    </source>
</evidence>
<dbReference type="AlphaFoldDB" id="A0AAD2DIT1"/>
<dbReference type="EMBL" id="OU503037">
    <property type="protein sequence ID" value="CAI9756162.1"/>
    <property type="molecule type" value="Genomic_DNA"/>
</dbReference>
<proteinExistence type="predicted"/>
<dbReference type="Pfam" id="PF24626">
    <property type="entry name" value="SH3_Tf2-1"/>
    <property type="match status" value="1"/>
</dbReference>
<evidence type="ECO:0000313" key="3">
    <source>
        <dbReference type="Proteomes" id="UP000834106"/>
    </source>
</evidence>
<feature type="domain" description="Tf2-1-like SH3-like" evidence="1">
    <location>
        <begin position="32"/>
        <end position="96"/>
    </location>
</feature>